<dbReference type="PANTHER" id="PTHR35580:SF1">
    <property type="entry name" value="PHYTASE-LIKE DOMAIN-CONTAINING PROTEIN"/>
    <property type="match status" value="1"/>
</dbReference>
<feature type="domain" description="DUF7948" evidence="2">
    <location>
        <begin position="63"/>
        <end position="216"/>
    </location>
</feature>
<organism evidence="3 4">
    <name type="scientific">Paludibaculum fermentans</name>
    <dbReference type="NCBI Taxonomy" id="1473598"/>
    <lineage>
        <taxon>Bacteria</taxon>
        <taxon>Pseudomonadati</taxon>
        <taxon>Acidobacteriota</taxon>
        <taxon>Terriglobia</taxon>
        <taxon>Bryobacterales</taxon>
        <taxon>Bryobacteraceae</taxon>
        <taxon>Paludibaculum</taxon>
    </lineage>
</organism>
<evidence type="ECO:0000259" key="2">
    <source>
        <dbReference type="Pfam" id="PF25778"/>
    </source>
</evidence>
<dbReference type="InterPro" id="IPR010620">
    <property type="entry name" value="SBBP_repeat"/>
</dbReference>
<keyword evidence="4" id="KW-1185">Reference proteome</keyword>
<dbReference type="InterPro" id="IPR052918">
    <property type="entry name" value="Motility_Chemotaxis_Reg"/>
</dbReference>
<sequence>MRILPFLTIAAAVTAVAGTSPSDPRKALSLLPAWFEPAPDNTRFTSHITSMPVSIDASGAVLGGKLRMSLAGGQPKARLEGVQRQAATSTYFVGRQRDKWRADVPHFDRVAVRGAYPGIDVLYYAQDKRLEYDFLVQPGSDPKAIRLRFSGIKPKLAASGELELSAGIRQHAPVAYQMRDGQRVPVASSYEIARNGEVGFRLGAYDRKLPLVIDPVVSWSGYVVGNTSDIINAVVADPAGGFWVAGSALAQVDIPEDTNPYYLTNSGLQDIFLAKIVPDGTAWKLVYWSYIGGTANDEANGLTWFGNRLAMTGSTASTDFPLSGNAFQLELGDPNPDNEDADDDEVAGGIDAFVFVYDPSAGGLDTLTYSTYYGGTGTDVGQAIAAGPNGMLAITGYTNSGVLYGATEGVALQPSNRGGQDTFVAVLRPFADTVPGTLIMSTFLGGNSTDVANSIGFDSKGMVYVAGTTLSNDFPLAGASYQSTAKAGGNVFFTKLDPTKTAFDSLLYSTYIGGRGIDSGQAMVIDSQDRAWIAGYTTSNDLPVTPGAYQLSLAGGVDAFLLAVDPSKTGAAIIPYCTYFGDTGTDIAYGLAQSPKDGSFTLGGYTTSANFPQKNIDGYTKPPVRLVESWAARIDPTKFDASALVWSLTFGGNLNDVVTTIAVDAQGSAFLAGFSNSNNLPVSSGQVKPTDAATDTGFFFLVK</sequence>
<dbReference type="AlphaFoldDB" id="A0A7S7SM39"/>
<reference evidence="3 4" key="1">
    <citation type="submission" date="2020-10" db="EMBL/GenBank/DDBJ databases">
        <title>Complete genome sequence of Paludibaculum fermentans P105T, a facultatively anaerobic acidobacterium capable of dissimilatory Fe(III) reduction.</title>
        <authorList>
            <person name="Dedysh S.N."/>
            <person name="Beletsky A.V."/>
            <person name="Kulichevskaya I.S."/>
            <person name="Mardanov A.V."/>
            <person name="Ravin N.V."/>
        </authorList>
    </citation>
    <scope>NUCLEOTIDE SEQUENCE [LARGE SCALE GENOMIC DNA]</scope>
    <source>
        <strain evidence="3 4">P105</strain>
    </source>
</reference>
<dbReference type="EMBL" id="CP063849">
    <property type="protein sequence ID" value="QOY89106.1"/>
    <property type="molecule type" value="Genomic_DNA"/>
</dbReference>
<accession>A0A7S7SM39</accession>
<protein>
    <submittedName>
        <fullName evidence="3">SBBP repeat-containing protein</fullName>
    </submittedName>
</protein>
<name>A0A7S7SM39_PALFE</name>
<dbReference type="RefSeq" id="WP_194450768.1">
    <property type="nucleotide sequence ID" value="NZ_CP063849.1"/>
</dbReference>
<dbReference type="Proteomes" id="UP000593892">
    <property type="component" value="Chromosome"/>
</dbReference>
<gene>
    <name evidence="3" type="ORF">IRI77_03865</name>
</gene>
<dbReference type="Pfam" id="PF25778">
    <property type="entry name" value="DUF7948"/>
    <property type="match status" value="1"/>
</dbReference>
<proteinExistence type="predicted"/>
<evidence type="ECO:0000313" key="3">
    <source>
        <dbReference type="EMBL" id="QOY89106.1"/>
    </source>
</evidence>
<dbReference type="Pfam" id="PF06739">
    <property type="entry name" value="SBBP"/>
    <property type="match status" value="2"/>
</dbReference>
<evidence type="ECO:0000313" key="4">
    <source>
        <dbReference type="Proteomes" id="UP000593892"/>
    </source>
</evidence>
<dbReference type="PANTHER" id="PTHR35580">
    <property type="entry name" value="CELL SURFACE GLYCOPROTEIN (S-LAYER PROTEIN)-LIKE PROTEIN"/>
    <property type="match status" value="1"/>
</dbReference>
<keyword evidence="1" id="KW-0732">Signal</keyword>
<feature type="signal peptide" evidence="1">
    <location>
        <begin position="1"/>
        <end position="17"/>
    </location>
</feature>
<feature type="chain" id="PRO_5032489265" evidence="1">
    <location>
        <begin position="18"/>
        <end position="703"/>
    </location>
</feature>
<evidence type="ECO:0000256" key="1">
    <source>
        <dbReference type="SAM" id="SignalP"/>
    </source>
</evidence>
<dbReference type="InterPro" id="IPR057708">
    <property type="entry name" value="DUF7948"/>
</dbReference>
<dbReference type="KEGG" id="pfer:IRI77_03865"/>